<sequence length="394" mass="45697">MATLINKQSGVLLQKPSRFNVTSTSLETQLVETFFVGQKHPIDYSPEFRKFVKEEYDHDETSVKIDLTAGCNEFLEKPGTLSFDLLLDYLKEQRRLSKKSLAEIVYGASIVCRRGVLNKLINSPYKNEFQFAIKKFQGIYLIKEISTESYRQQNARLSFNSHFYLPKFKNHIISPFGNESYLPPKEVSTWEQMQGVYLCEISSKCDSIPLKIFYGTEIDAFDQENNVVEIKLQKGDFHSSPYMADKLRKWYFQAQLSNSDTIVVGFRSDNIVNCIKKIKTHDLPLLVQVENRWHQFPSYAATKTILSSICEFYEKHVKPNETLIVEMPSNGSNILYHIHDDKIENMLPKEFKDVFEETVTLVDQNAKPSKINKGYVLRTEKGWFDENIEDALKI</sequence>
<dbReference type="Proteomes" id="UP000887579">
    <property type="component" value="Unplaced"/>
</dbReference>
<name>A0AC34G4W5_9BILA</name>
<reference evidence="2" key="1">
    <citation type="submission" date="2022-11" db="UniProtKB">
        <authorList>
            <consortium name="WormBaseParasite"/>
        </authorList>
    </citation>
    <scope>IDENTIFICATION</scope>
</reference>
<organism evidence="1 2">
    <name type="scientific">Panagrolaimus sp. ES5</name>
    <dbReference type="NCBI Taxonomy" id="591445"/>
    <lineage>
        <taxon>Eukaryota</taxon>
        <taxon>Metazoa</taxon>
        <taxon>Ecdysozoa</taxon>
        <taxon>Nematoda</taxon>
        <taxon>Chromadorea</taxon>
        <taxon>Rhabditida</taxon>
        <taxon>Tylenchina</taxon>
        <taxon>Panagrolaimomorpha</taxon>
        <taxon>Panagrolaimoidea</taxon>
        <taxon>Panagrolaimidae</taxon>
        <taxon>Panagrolaimus</taxon>
    </lineage>
</organism>
<protein>
    <submittedName>
        <fullName evidence="2">Decapping nuclease</fullName>
    </submittedName>
</protein>
<evidence type="ECO:0000313" key="2">
    <source>
        <dbReference type="WBParaSite" id="ES5_v2.g24552.t1"/>
    </source>
</evidence>
<proteinExistence type="predicted"/>
<dbReference type="WBParaSite" id="ES5_v2.g24552.t1">
    <property type="protein sequence ID" value="ES5_v2.g24552.t1"/>
    <property type="gene ID" value="ES5_v2.g24552"/>
</dbReference>
<accession>A0AC34G4W5</accession>
<evidence type="ECO:0000313" key="1">
    <source>
        <dbReference type="Proteomes" id="UP000887579"/>
    </source>
</evidence>